<evidence type="ECO:0008006" key="10">
    <source>
        <dbReference type="Google" id="ProtNLM"/>
    </source>
</evidence>
<evidence type="ECO:0000313" key="8">
    <source>
        <dbReference type="EMBL" id="PIV08073.1"/>
    </source>
</evidence>
<proteinExistence type="inferred from homology"/>
<dbReference type="InterPro" id="IPR050833">
    <property type="entry name" value="Poly_Biosynth_Transport"/>
</dbReference>
<comment type="caution">
    <text evidence="8">The sequence shown here is derived from an EMBL/GenBank/DDBJ whole genome shotgun (WGS) entry which is preliminary data.</text>
</comment>
<protein>
    <recommendedName>
        <fullName evidence="10">Polysaccharide biosynthesis protein C-terminal domain-containing protein</fullName>
    </recommendedName>
</protein>
<evidence type="ECO:0000256" key="7">
    <source>
        <dbReference type="SAM" id="Phobius"/>
    </source>
</evidence>
<dbReference type="Pfam" id="PF13440">
    <property type="entry name" value="Polysacc_synt_3"/>
    <property type="match status" value="1"/>
</dbReference>
<comment type="subcellular location">
    <subcellularLocation>
        <location evidence="1">Cell membrane</location>
        <topology evidence="1">Multi-pass membrane protein</topology>
    </subcellularLocation>
</comment>
<feature type="transmembrane region" description="Helical" evidence="7">
    <location>
        <begin position="84"/>
        <end position="109"/>
    </location>
</feature>
<sequence>MEKDERYSAIKRNGIISTLSLFFQSGYSAMLGLIANLVVTILLSPAIFGMYITVMSLISVLNYFSDIGLAASLVQKKEVSHDDFITTFTIQQLLVIIVVCIGFLGTEFVRSFYKLPPEGIYLYWALLISFFTSSLKTIPSILLERKIAFQKIVLVQIIESTVFYITIIVLAILKFGLTSFTIAVLLRSIVGLVFIYVISPWKPMFGISKTSLQVLLSFGVPFQASSFLALFKDDLITLFLGKVIGFEGVGYIGWAKKWAEAPIRIIMDNITKVLFPVLSQLQHDKEKIKQLIEKIMFYQTALLTPTILGLAMEMDDVIHVIPKYAKWAPALPLLYIFCISAFFASFSSPLINLINSLGKAKIPFIFM</sequence>
<feature type="transmembrane region" description="Helical" evidence="7">
    <location>
        <begin position="179"/>
        <end position="198"/>
    </location>
</feature>
<keyword evidence="4 7" id="KW-0812">Transmembrane</keyword>
<dbReference type="EMBL" id="PEVA01000194">
    <property type="protein sequence ID" value="PIV08073.1"/>
    <property type="molecule type" value="Genomic_DNA"/>
</dbReference>
<feature type="transmembrane region" description="Helical" evidence="7">
    <location>
        <begin position="48"/>
        <end position="72"/>
    </location>
</feature>
<dbReference type="PANTHER" id="PTHR30250">
    <property type="entry name" value="PST FAMILY PREDICTED COLANIC ACID TRANSPORTER"/>
    <property type="match status" value="1"/>
</dbReference>
<feature type="transmembrane region" description="Helical" evidence="7">
    <location>
        <begin position="121"/>
        <end position="143"/>
    </location>
</feature>
<organism evidence="8 9">
    <name type="scientific">Candidatus Roizmanbacteria bacterium CG03_land_8_20_14_0_80_39_12</name>
    <dbReference type="NCBI Taxonomy" id="1974847"/>
    <lineage>
        <taxon>Bacteria</taxon>
        <taxon>Candidatus Roizmaniibacteriota</taxon>
    </lineage>
</organism>
<gene>
    <name evidence="8" type="ORF">COS52_04630</name>
</gene>
<feature type="transmembrane region" description="Helical" evidence="7">
    <location>
        <begin position="235"/>
        <end position="254"/>
    </location>
</feature>
<evidence type="ECO:0000256" key="4">
    <source>
        <dbReference type="ARBA" id="ARBA00022692"/>
    </source>
</evidence>
<evidence type="ECO:0000256" key="2">
    <source>
        <dbReference type="ARBA" id="ARBA00007430"/>
    </source>
</evidence>
<dbReference type="AlphaFoldDB" id="A0A2M7BRF3"/>
<keyword evidence="6 7" id="KW-0472">Membrane</keyword>
<feature type="non-terminal residue" evidence="8">
    <location>
        <position position="367"/>
    </location>
</feature>
<comment type="similarity">
    <text evidence="2">Belongs to the polysaccharide synthase family.</text>
</comment>
<evidence type="ECO:0000313" key="9">
    <source>
        <dbReference type="Proteomes" id="UP000230119"/>
    </source>
</evidence>
<dbReference type="PANTHER" id="PTHR30250:SF10">
    <property type="entry name" value="LIPOPOLYSACCHARIDE BIOSYNTHESIS PROTEIN WZXC"/>
    <property type="match status" value="1"/>
</dbReference>
<keyword evidence="5 7" id="KW-1133">Transmembrane helix</keyword>
<feature type="transmembrane region" description="Helical" evidence="7">
    <location>
        <begin position="21"/>
        <end position="42"/>
    </location>
</feature>
<feature type="transmembrane region" description="Helical" evidence="7">
    <location>
        <begin position="152"/>
        <end position="173"/>
    </location>
</feature>
<dbReference type="Proteomes" id="UP000230119">
    <property type="component" value="Unassembled WGS sequence"/>
</dbReference>
<name>A0A2M7BRF3_9BACT</name>
<keyword evidence="3" id="KW-1003">Cell membrane</keyword>
<accession>A0A2M7BRF3</accession>
<evidence type="ECO:0000256" key="6">
    <source>
        <dbReference type="ARBA" id="ARBA00023136"/>
    </source>
</evidence>
<reference evidence="9" key="1">
    <citation type="submission" date="2017-09" db="EMBL/GenBank/DDBJ databases">
        <title>Depth-based differentiation of microbial function through sediment-hosted aquifers and enrichment of novel symbionts in the deep terrestrial subsurface.</title>
        <authorList>
            <person name="Probst A.J."/>
            <person name="Ladd B."/>
            <person name="Jarett J.K."/>
            <person name="Geller-Mcgrath D.E."/>
            <person name="Sieber C.M.K."/>
            <person name="Emerson J.B."/>
            <person name="Anantharaman K."/>
            <person name="Thomas B.C."/>
            <person name="Malmstrom R."/>
            <person name="Stieglmeier M."/>
            <person name="Klingl A."/>
            <person name="Woyke T."/>
            <person name="Ryan C.M."/>
            <person name="Banfield J.F."/>
        </authorList>
    </citation>
    <scope>NUCLEOTIDE SEQUENCE [LARGE SCALE GENOMIC DNA]</scope>
</reference>
<feature type="transmembrane region" description="Helical" evidence="7">
    <location>
        <begin position="295"/>
        <end position="312"/>
    </location>
</feature>
<evidence type="ECO:0000256" key="1">
    <source>
        <dbReference type="ARBA" id="ARBA00004651"/>
    </source>
</evidence>
<evidence type="ECO:0000256" key="3">
    <source>
        <dbReference type="ARBA" id="ARBA00022475"/>
    </source>
</evidence>
<evidence type="ECO:0000256" key="5">
    <source>
        <dbReference type="ARBA" id="ARBA00022989"/>
    </source>
</evidence>
<feature type="transmembrane region" description="Helical" evidence="7">
    <location>
        <begin position="332"/>
        <end position="354"/>
    </location>
</feature>
<dbReference type="GO" id="GO:0005886">
    <property type="term" value="C:plasma membrane"/>
    <property type="evidence" value="ECO:0007669"/>
    <property type="project" value="UniProtKB-SubCell"/>
</dbReference>
<feature type="transmembrane region" description="Helical" evidence="7">
    <location>
        <begin position="210"/>
        <end position="229"/>
    </location>
</feature>